<dbReference type="RefSeq" id="WP_178200010.1">
    <property type="nucleotide sequence ID" value="NZ_CANTYB010000054.1"/>
</dbReference>
<gene>
    <name evidence="2" type="ORF">NE663_04330</name>
</gene>
<sequence length="172" mass="19615">MRKSIGLIVLACLLCACSGTQRYDEEAQEKYQEYVAAIAANKGAESSDIPFAHDITMEKETDGYAYEITIKEPITAMYQIEFMAVDGEQIKADDVTHPSLGILDSDEVYHMVPYQEDKEKGFYRSLSLKGKVKKSEGSLYVMVAWKDYAKLNTHRVYFTYAYQNDDAQEKEE</sequence>
<dbReference type="Proteomes" id="UP001524435">
    <property type="component" value="Unassembled WGS sequence"/>
</dbReference>
<feature type="signal peptide" evidence="1">
    <location>
        <begin position="1"/>
        <end position="22"/>
    </location>
</feature>
<proteinExistence type="predicted"/>
<evidence type="ECO:0000313" key="2">
    <source>
        <dbReference type="EMBL" id="MCQ5121484.1"/>
    </source>
</evidence>
<feature type="chain" id="PRO_5046781158" description="Lipoprotein" evidence="1">
    <location>
        <begin position="23"/>
        <end position="172"/>
    </location>
</feature>
<organism evidence="2 3">
    <name type="scientific">Massilicoli timonensis</name>
    <dbReference type="NCBI Taxonomy" id="2015901"/>
    <lineage>
        <taxon>Bacteria</taxon>
        <taxon>Bacillati</taxon>
        <taxon>Bacillota</taxon>
        <taxon>Erysipelotrichia</taxon>
        <taxon>Erysipelotrichales</taxon>
        <taxon>Erysipelotrichaceae</taxon>
        <taxon>Massilicoli</taxon>
    </lineage>
</organism>
<dbReference type="PROSITE" id="PS51257">
    <property type="entry name" value="PROKAR_LIPOPROTEIN"/>
    <property type="match status" value="1"/>
</dbReference>
<keyword evidence="3" id="KW-1185">Reference proteome</keyword>
<protein>
    <recommendedName>
        <fullName evidence="4">Lipoprotein</fullName>
    </recommendedName>
</protein>
<reference evidence="2 3" key="1">
    <citation type="submission" date="2022-06" db="EMBL/GenBank/DDBJ databases">
        <title>Isolation of gut microbiota from human fecal samples.</title>
        <authorList>
            <person name="Pamer E.G."/>
            <person name="Barat B."/>
            <person name="Waligurski E."/>
            <person name="Medina S."/>
            <person name="Paddock L."/>
            <person name="Mostad J."/>
        </authorList>
    </citation>
    <scope>NUCLEOTIDE SEQUENCE [LARGE SCALE GENOMIC DNA]</scope>
    <source>
        <strain evidence="2 3">DFI.6.1</strain>
    </source>
</reference>
<evidence type="ECO:0000256" key="1">
    <source>
        <dbReference type="SAM" id="SignalP"/>
    </source>
</evidence>
<accession>A0ABT1SJU8</accession>
<name>A0ABT1SJU8_9FIRM</name>
<comment type="caution">
    <text evidence="2">The sequence shown here is derived from an EMBL/GenBank/DDBJ whole genome shotgun (WGS) entry which is preliminary data.</text>
</comment>
<evidence type="ECO:0008006" key="4">
    <source>
        <dbReference type="Google" id="ProtNLM"/>
    </source>
</evidence>
<evidence type="ECO:0000313" key="3">
    <source>
        <dbReference type="Proteomes" id="UP001524435"/>
    </source>
</evidence>
<keyword evidence="1" id="KW-0732">Signal</keyword>
<dbReference type="EMBL" id="JANGCH010000004">
    <property type="protein sequence ID" value="MCQ5121484.1"/>
    <property type="molecule type" value="Genomic_DNA"/>
</dbReference>